<dbReference type="Proteomes" id="UP000070498">
    <property type="component" value="Unassembled WGS sequence"/>
</dbReference>
<dbReference type="EMBL" id="LNUW01000028">
    <property type="protein sequence ID" value="KXG85796.1"/>
    <property type="molecule type" value="Genomic_DNA"/>
</dbReference>
<gene>
    <name evidence="1" type="ORF">ATO67_03940</name>
</gene>
<proteinExistence type="predicted"/>
<sequence>MSTKSARSKTEDADQPAKLPFCGIIMPIAAMGQYEKSHWDRVRIILDEAIANAGYTPRLVSESEDIGVIHARIVQNLYDDAIVVCDVSGKNANVMFELGLRLAFDKPTIVIKDDQTAYSFDTSPIEHISYRADLRFDDVRDFGKKVAAAIKASVAKKREDASYSPFLGHFGKFKVTGLETKEVSSERYIIEQLQSLQGEISRLSSRLPNSNPPPQNRKDMLVTAAMAKNLASSLVQFENFDLSSDIDVSRFIDRVHEEVKDRGINISQDVLNKIIVAVVQETKPKPMESASLF</sequence>
<reference evidence="1 2" key="1">
    <citation type="submission" date="2015-11" db="EMBL/GenBank/DDBJ databases">
        <title>Draft genome sequence of Agrobacterium sp. R89-1.</title>
        <authorList>
            <person name="Zahradnik J."/>
            <person name="Kyslikova E."/>
            <person name="Palyzova A."/>
            <person name="Kyslik P."/>
        </authorList>
    </citation>
    <scope>NUCLEOTIDE SEQUENCE [LARGE SCALE GENOMIC DNA]</scope>
    <source>
        <strain evidence="1 2">R89-1</strain>
    </source>
</reference>
<keyword evidence="2" id="KW-1185">Reference proteome</keyword>
<evidence type="ECO:0008006" key="3">
    <source>
        <dbReference type="Google" id="ProtNLM"/>
    </source>
</evidence>
<accession>A0A135P311</accession>
<dbReference type="AlphaFoldDB" id="A0A135P311"/>
<dbReference type="RefSeq" id="WP_067644677.1">
    <property type="nucleotide sequence ID" value="NZ_KQ961024.1"/>
</dbReference>
<protein>
    <recommendedName>
        <fullName evidence="3">RNA helicase</fullName>
    </recommendedName>
</protein>
<name>A0A135P311_9HYPH</name>
<evidence type="ECO:0000313" key="2">
    <source>
        <dbReference type="Proteomes" id="UP000070498"/>
    </source>
</evidence>
<comment type="caution">
    <text evidence="1">The sequence shown here is derived from an EMBL/GenBank/DDBJ whole genome shotgun (WGS) entry which is preliminary data.</text>
</comment>
<dbReference type="STRING" id="2052828.ATO67_03940"/>
<evidence type="ECO:0000313" key="1">
    <source>
        <dbReference type="EMBL" id="KXG85796.1"/>
    </source>
</evidence>
<organism evidence="1 2">
    <name type="scientific">Agrobacterium bohemicum</name>
    <dbReference type="NCBI Taxonomy" id="2052828"/>
    <lineage>
        <taxon>Bacteria</taxon>
        <taxon>Pseudomonadati</taxon>
        <taxon>Pseudomonadota</taxon>
        <taxon>Alphaproteobacteria</taxon>
        <taxon>Hyphomicrobiales</taxon>
        <taxon>Rhizobiaceae</taxon>
        <taxon>Rhizobium/Agrobacterium group</taxon>
        <taxon>Agrobacterium</taxon>
    </lineage>
</organism>